<keyword evidence="1" id="KW-0175">Coiled coil</keyword>
<dbReference type="OrthoDB" id="9815492at2"/>
<dbReference type="AlphaFoldDB" id="M2Q3R4"/>
<feature type="coiled-coil region" evidence="1">
    <location>
        <begin position="21"/>
        <end position="123"/>
    </location>
</feature>
<evidence type="ECO:0000256" key="1">
    <source>
        <dbReference type="SAM" id="Coils"/>
    </source>
</evidence>
<dbReference type="InterPro" id="IPR007793">
    <property type="entry name" value="DivIVA_fam"/>
</dbReference>
<accession>M2Q3R4</accession>
<dbReference type="RefSeq" id="WP_004802562.1">
    <property type="nucleotide sequence ID" value="NZ_KB446647.1"/>
</dbReference>
<gene>
    <name evidence="2" type="ORF">HMPREF9943_00948</name>
</gene>
<dbReference type="Pfam" id="PF05103">
    <property type="entry name" value="DivIVA"/>
    <property type="match status" value="1"/>
</dbReference>
<dbReference type="PANTHER" id="PTHR35794:SF1">
    <property type="entry name" value="CELL CYCLE PROTEIN GPSB"/>
    <property type="match status" value="1"/>
</dbReference>
<dbReference type="PANTHER" id="PTHR35794">
    <property type="entry name" value="CELL DIVISION PROTEIN DIVIVA"/>
    <property type="match status" value="1"/>
</dbReference>
<reference evidence="2 3" key="1">
    <citation type="submission" date="2013-02" db="EMBL/GenBank/DDBJ databases">
        <title>The Genome Sequence of Lactobacillus catenaformis F0143.</title>
        <authorList>
            <consortium name="The Broad Institute Genome Sequencing Platform"/>
            <person name="Earl A."/>
            <person name="Ward D."/>
            <person name="Feldgarden M."/>
            <person name="Gevers D."/>
            <person name="Izard J."/>
            <person name="Blanton J.M."/>
            <person name="Mathney J."/>
            <person name="Dewhirst F.E."/>
            <person name="Young S.K."/>
            <person name="Zeng Q."/>
            <person name="Gargeya S."/>
            <person name="Fitzgerald M."/>
            <person name="Haas B."/>
            <person name="Abouelleil A."/>
            <person name="Alvarado L."/>
            <person name="Arachchi H.M."/>
            <person name="Berlin A."/>
            <person name="Chapman S.B."/>
            <person name="Gearin G."/>
            <person name="Goldberg J."/>
            <person name="Griggs A."/>
            <person name="Gujja S."/>
            <person name="Hansen M."/>
            <person name="Heiman D."/>
            <person name="Howarth C."/>
            <person name="Larimer J."/>
            <person name="Lui A."/>
            <person name="MacDonald P.J.P."/>
            <person name="McCowen C."/>
            <person name="Montmayeur A."/>
            <person name="Murphy C."/>
            <person name="Neiman D."/>
            <person name="Pearson M."/>
            <person name="Priest M."/>
            <person name="Roberts A."/>
            <person name="Saif S."/>
            <person name="Shea T."/>
            <person name="Sisk P."/>
            <person name="Stolte C."/>
            <person name="Sykes S."/>
            <person name="Wortman J."/>
            <person name="Nusbaum C."/>
            <person name="Birren B."/>
        </authorList>
    </citation>
    <scope>NUCLEOTIDE SEQUENCE [LARGE SCALE GENOMIC DNA]</scope>
    <source>
        <strain evidence="2 3">OT 569</strain>
    </source>
</reference>
<comment type="caution">
    <text evidence="2">The sequence shown here is derived from an EMBL/GenBank/DDBJ whole genome shotgun (WGS) entry which is preliminary data.</text>
</comment>
<protein>
    <recommendedName>
        <fullName evidence="4">DivIVA domain-containing protein</fullName>
    </recommendedName>
</protein>
<dbReference type="BioCyc" id="ECAT999415-HMP:GTTI-971-MONOMER"/>
<dbReference type="Gene3D" id="6.10.250.660">
    <property type="match status" value="1"/>
</dbReference>
<proteinExistence type="predicted"/>
<dbReference type="PATRIC" id="fig|999415.3.peg.957"/>
<name>M2Q3R4_9FIRM</name>
<evidence type="ECO:0000313" key="3">
    <source>
        <dbReference type="Proteomes" id="UP000011758"/>
    </source>
</evidence>
<dbReference type="STRING" id="999415.HMPREF9943_00948"/>
<dbReference type="EMBL" id="AGEJ01000013">
    <property type="protein sequence ID" value="EMD16906.1"/>
    <property type="molecule type" value="Genomic_DNA"/>
</dbReference>
<organism evidence="2 3">
    <name type="scientific">Eggerthia catenaformis OT 569 = DSM 20559</name>
    <dbReference type="NCBI Taxonomy" id="999415"/>
    <lineage>
        <taxon>Bacteria</taxon>
        <taxon>Bacillati</taxon>
        <taxon>Bacillota</taxon>
        <taxon>Erysipelotrichia</taxon>
        <taxon>Erysipelotrichales</taxon>
        <taxon>Coprobacillaceae</taxon>
        <taxon>Eggerthia</taxon>
    </lineage>
</organism>
<sequence length="150" mass="17491">MERNFKRGLLGYKRKDVNMYLDTVSQTMSELNKQIADLKAQLQRVNEEKAFLVQRDTVTQKTNEEIARLALKEASALIDKAKKNANMILKESMEYVKGLDHEVNGFKDEAKDFRNQIVKISEELLETIDNSEIFSLIKEEENTKKETDRF</sequence>
<evidence type="ECO:0008006" key="4">
    <source>
        <dbReference type="Google" id="ProtNLM"/>
    </source>
</evidence>
<keyword evidence="3" id="KW-1185">Reference proteome</keyword>
<evidence type="ECO:0000313" key="2">
    <source>
        <dbReference type="EMBL" id="EMD16906.1"/>
    </source>
</evidence>
<dbReference type="Proteomes" id="UP000011758">
    <property type="component" value="Unassembled WGS sequence"/>
</dbReference>
<dbReference type="eggNOG" id="COG3599">
    <property type="taxonomic scope" value="Bacteria"/>
</dbReference>